<evidence type="ECO:0000256" key="1">
    <source>
        <dbReference type="SAM" id="Phobius"/>
    </source>
</evidence>
<dbReference type="EMBL" id="PDCK01000040">
    <property type="protein sequence ID" value="PRQ51756.1"/>
    <property type="molecule type" value="Genomic_DNA"/>
</dbReference>
<evidence type="ECO:0000313" key="3">
    <source>
        <dbReference type="Proteomes" id="UP000238479"/>
    </source>
</evidence>
<dbReference type="Gramene" id="PRQ51756">
    <property type="protein sequence ID" value="PRQ51756"/>
    <property type="gene ID" value="RchiOBHm_Chr2g0147981"/>
</dbReference>
<accession>A0A2P6RZA2</accession>
<sequence length="43" mass="5191">MFMLVQLCYLLIVELGFWYIFMLVQTVISFDCWMAISYVTDML</sequence>
<feature type="transmembrane region" description="Helical" evidence="1">
    <location>
        <begin position="7"/>
        <end position="36"/>
    </location>
</feature>
<organism evidence="2 3">
    <name type="scientific">Rosa chinensis</name>
    <name type="common">China rose</name>
    <dbReference type="NCBI Taxonomy" id="74649"/>
    <lineage>
        <taxon>Eukaryota</taxon>
        <taxon>Viridiplantae</taxon>
        <taxon>Streptophyta</taxon>
        <taxon>Embryophyta</taxon>
        <taxon>Tracheophyta</taxon>
        <taxon>Spermatophyta</taxon>
        <taxon>Magnoliopsida</taxon>
        <taxon>eudicotyledons</taxon>
        <taxon>Gunneridae</taxon>
        <taxon>Pentapetalae</taxon>
        <taxon>rosids</taxon>
        <taxon>fabids</taxon>
        <taxon>Rosales</taxon>
        <taxon>Rosaceae</taxon>
        <taxon>Rosoideae</taxon>
        <taxon>Rosoideae incertae sedis</taxon>
        <taxon>Rosa</taxon>
    </lineage>
</organism>
<name>A0A2P6RZA2_ROSCH</name>
<keyword evidence="3" id="KW-1185">Reference proteome</keyword>
<gene>
    <name evidence="2" type="ORF">RchiOBHm_Chr2g0147981</name>
</gene>
<dbReference type="AlphaFoldDB" id="A0A2P6RZA2"/>
<keyword evidence="1" id="KW-1133">Transmembrane helix</keyword>
<dbReference type="Proteomes" id="UP000238479">
    <property type="component" value="Chromosome 2"/>
</dbReference>
<comment type="caution">
    <text evidence="2">The sequence shown here is derived from an EMBL/GenBank/DDBJ whole genome shotgun (WGS) entry which is preliminary data.</text>
</comment>
<keyword evidence="1" id="KW-0472">Membrane</keyword>
<protein>
    <submittedName>
        <fullName evidence="2">Uncharacterized protein</fullName>
    </submittedName>
</protein>
<keyword evidence="1" id="KW-0812">Transmembrane</keyword>
<reference evidence="2 3" key="1">
    <citation type="journal article" date="2018" name="Nat. Genet.">
        <title>The Rosa genome provides new insights in the design of modern roses.</title>
        <authorList>
            <person name="Bendahmane M."/>
        </authorList>
    </citation>
    <scope>NUCLEOTIDE SEQUENCE [LARGE SCALE GENOMIC DNA]</scope>
    <source>
        <strain evidence="3">cv. Old Blush</strain>
    </source>
</reference>
<proteinExistence type="predicted"/>
<evidence type="ECO:0000313" key="2">
    <source>
        <dbReference type="EMBL" id="PRQ51756.1"/>
    </source>
</evidence>